<feature type="region of interest" description="Disordered" evidence="8">
    <location>
        <begin position="1"/>
        <end position="74"/>
    </location>
</feature>
<evidence type="ECO:0000313" key="9">
    <source>
        <dbReference type="EMBL" id="CAJ1931564.1"/>
    </source>
</evidence>
<keyword evidence="10" id="KW-1185">Reference proteome</keyword>
<evidence type="ECO:0000256" key="6">
    <source>
        <dbReference type="ARBA" id="ARBA00032058"/>
    </source>
</evidence>
<dbReference type="InterPro" id="IPR036249">
    <property type="entry name" value="Thioredoxin-like_sf"/>
</dbReference>
<comment type="similarity">
    <text evidence="4">Belongs to the peroxiredoxin-like PRXL2 family. PRXL2A subfamily.</text>
</comment>
<name>A0AAD2CE12_9STRA</name>
<gene>
    <name evidence="9" type="ORF">CYCCA115_LOCUS2446</name>
</gene>
<feature type="compositionally biased region" description="Basic and acidic residues" evidence="8">
    <location>
        <begin position="414"/>
        <end position="424"/>
    </location>
</feature>
<organism evidence="9 10">
    <name type="scientific">Cylindrotheca closterium</name>
    <dbReference type="NCBI Taxonomy" id="2856"/>
    <lineage>
        <taxon>Eukaryota</taxon>
        <taxon>Sar</taxon>
        <taxon>Stramenopiles</taxon>
        <taxon>Ochrophyta</taxon>
        <taxon>Bacillariophyta</taxon>
        <taxon>Bacillariophyceae</taxon>
        <taxon>Bacillariophycidae</taxon>
        <taxon>Bacillariales</taxon>
        <taxon>Bacillariaceae</taxon>
        <taxon>Cylindrotheca</taxon>
    </lineage>
</organism>
<dbReference type="PANTHER" id="PTHR28630">
    <property type="match status" value="1"/>
</dbReference>
<feature type="region of interest" description="Disordered" evidence="8">
    <location>
        <begin position="390"/>
        <end position="441"/>
    </location>
</feature>
<evidence type="ECO:0000256" key="1">
    <source>
        <dbReference type="ARBA" id="ARBA00004496"/>
    </source>
</evidence>
<proteinExistence type="inferred from homology"/>
<protein>
    <recommendedName>
        <fullName evidence="5">Peroxiredoxin-like 2A</fullName>
    </recommendedName>
    <alternativeName>
        <fullName evidence="7">Peroxiredoxin-like 2 activated in M-CSF stimulated monocytes</fullName>
    </alternativeName>
    <alternativeName>
        <fullName evidence="6">Redox-regulatory protein FAM213A</fullName>
    </alternativeName>
</protein>
<dbReference type="Pfam" id="PF13911">
    <property type="entry name" value="AhpC-TSA_2"/>
    <property type="match status" value="1"/>
</dbReference>
<sequence>MGRSRRSKSTEKEEEDNSMEPNDGDAVVSLSKSRKSTFRDRWRKISGGGSNGNEWMNGCGGATPNTDDSDELGEIIGPPVLTIEVDPTKEIDLNLRVRQKTQSQMSQEFASAAREAVKLQMKELRTEDEENDECVGNACQQERVADADADASDPVDGSNGSSRDSGEMKDAFLEVSERSQRSLPPPYMNPTILLESFGTAKVQEIRLHKSGDPTLGEKVQARDLVFRHSGTSGCLVFVIRRPGCLLCREQALYLKFLFQNYPDETKGFTIVGVVKEFCDKSGGEKLQAFHDKYFPFPLYLDIDKAAYKALGNRRAGLGAALKILNPFSDTSKRLKRNQIQGNLMGEGFLQGGIIIYHKHGIAAYKYEEETGLELPVADIVKGLRSVRRDDFSSPTLSAEQDEEEGSSRSTGMPESRKSEGDKNHTSHRHHQALDMSIRTVG</sequence>
<dbReference type="InterPro" id="IPR032801">
    <property type="entry name" value="PXL2A/B/C"/>
</dbReference>
<dbReference type="AlphaFoldDB" id="A0AAD2CE12"/>
<reference evidence="9" key="1">
    <citation type="submission" date="2023-08" db="EMBL/GenBank/DDBJ databases">
        <authorList>
            <person name="Audoor S."/>
            <person name="Bilcke G."/>
        </authorList>
    </citation>
    <scope>NUCLEOTIDE SEQUENCE</scope>
</reference>
<keyword evidence="2" id="KW-0963">Cytoplasm</keyword>
<evidence type="ECO:0000256" key="3">
    <source>
        <dbReference type="ARBA" id="ARBA00023284"/>
    </source>
</evidence>
<dbReference type="SUPFAM" id="SSF52833">
    <property type="entry name" value="Thioredoxin-like"/>
    <property type="match status" value="1"/>
</dbReference>
<feature type="region of interest" description="Disordered" evidence="8">
    <location>
        <begin position="143"/>
        <end position="167"/>
    </location>
</feature>
<comment type="subcellular location">
    <subcellularLocation>
        <location evidence="1">Cytoplasm</location>
    </subcellularLocation>
</comment>
<evidence type="ECO:0000256" key="2">
    <source>
        <dbReference type="ARBA" id="ARBA00022490"/>
    </source>
</evidence>
<evidence type="ECO:0000256" key="7">
    <source>
        <dbReference type="ARBA" id="ARBA00032129"/>
    </source>
</evidence>
<accession>A0AAD2CE12</accession>
<dbReference type="Proteomes" id="UP001295423">
    <property type="component" value="Unassembled WGS sequence"/>
</dbReference>
<evidence type="ECO:0000313" key="10">
    <source>
        <dbReference type="Proteomes" id="UP001295423"/>
    </source>
</evidence>
<dbReference type="PANTHER" id="PTHR28630:SF31">
    <property type="entry name" value="PEROXIREDOXIN-LIKE 2A"/>
    <property type="match status" value="1"/>
</dbReference>
<dbReference type="EMBL" id="CAKOGP040000158">
    <property type="protein sequence ID" value="CAJ1931564.1"/>
    <property type="molecule type" value="Genomic_DNA"/>
</dbReference>
<evidence type="ECO:0000256" key="8">
    <source>
        <dbReference type="SAM" id="MobiDB-lite"/>
    </source>
</evidence>
<dbReference type="GO" id="GO:0005737">
    <property type="term" value="C:cytoplasm"/>
    <property type="evidence" value="ECO:0007669"/>
    <property type="project" value="UniProtKB-SubCell"/>
</dbReference>
<evidence type="ECO:0000256" key="4">
    <source>
        <dbReference type="ARBA" id="ARBA00023787"/>
    </source>
</evidence>
<feature type="compositionally biased region" description="Basic residues" evidence="8">
    <location>
        <begin position="32"/>
        <end position="44"/>
    </location>
</feature>
<keyword evidence="3" id="KW-0676">Redox-active center</keyword>
<comment type="caution">
    <text evidence="9">The sequence shown here is derived from an EMBL/GenBank/DDBJ whole genome shotgun (WGS) entry which is preliminary data.</text>
</comment>
<evidence type="ECO:0000256" key="5">
    <source>
        <dbReference type="ARBA" id="ARBA00023849"/>
    </source>
</evidence>